<organism evidence="2 3">
    <name type="scientific">Roseobacter cerasinus</name>
    <dbReference type="NCBI Taxonomy" id="2602289"/>
    <lineage>
        <taxon>Bacteria</taxon>
        <taxon>Pseudomonadati</taxon>
        <taxon>Pseudomonadota</taxon>
        <taxon>Alphaproteobacteria</taxon>
        <taxon>Rhodobacterales</taxon>
        <taxon>Roseobacteraceae</taxon>
        <taxon>Roseobacter</taxon>
    </lineage>
</organism>
<dbReference type="InterPro" id="IPR020349">
    <property type="entry name" value="Uncharacterised_14.7kDa"/>
</dbReference>
<comment type="caution">
    <text evidence="2">The sequence shown here is derived from an EMBL/GenBank/DDBJ whole genome shotgun (WGS) entry which is preliminary data.</text>
</comment>
<evidence type="ECO:0000313" key="2">
    <source>
        <dbReference type="EMBL" id="GFE48556.1"/>
    </source>
</evidence>
<sequence>MKTPVVSLVLAALIVGSQGALAKPALRDVKPIDDGLFAIGLADQIRKNCPQISARVLPALSALQNLNQTAKEMGYTQAEIDAHVDSEAEKDRLRARAARYMASKDLNVDQAGYCALGKEEIARNSTVGVLLRAKD</sequence>
<keyword evidence="1" id="KW-0732">Signal</keyword>
<dbReference type="Pfam" id="PF17267">
    <property type="entry name" value="DUF5333"/>
    <property type="match status" value="1"/>
</dbReference>
<proteinExistence type="predicted"/>
<gene>
    <name evidence="2" type="ORF">So717_03090</name>
</gene>
<dbReference type="RefSeq" id="WP_159974449.1">
    <property type="nucleotide sequence ID" value="NZ_BLIV01000001.1"/>
</dbReference>
<feature type="signal peptide" evidence="1">
    <location>
        <begin position="1"/>
        <end position="22"/>
    </location>
</feature>
<accession>A0A640VQS0</accession>
<name>A0A640VQS0_9RHOB</name>
<feature type="chain" id="PRO_5024829387" evidence="1">
    <location>
        <begin position="23"/>
        <end position="135"/>
    </location>
</feature>
<dbReference type="AlphaFoldDB" id="A0A640VQS0"/>
<reference evidence="2 3" key="1">
    <citation type="submission" date="2019-12" db="EMBL/GenBank/DDBJ databases">
        <title>Roseobacter cerasinus sp. nov., isolated from seawater around aquaculture.</title>
        <authorList>
            <person name="Muramatsu S."/>
            <person name="Takabe Y."/>
            <person name="Mori K."/>
            <person name="Takaichi S."/>
            <person name="Hanada S."/>
        </authorList>
    </citation>
    <scope>NUCLEOTIDE SEQUENCE [LARGE SCALE GENOMIC DNA]</scope>
    <source>
        <strain evidence="2 3">AI77</strain>
    </source>
</reference>
<dbReference type="EMBL" id="BLIV01000001">
    <property type="protein sequence ID" value="GFE48556.1"/>
    <property type="molecule type" value="Genomic_DNA"/>
</dbReference>
<keyword evidence="3" id="KW-1185">Reference proteome</keyword>
<dbReference type="Proteomes" id="UP000436522">
    <property type="component" value="Unassembled WGS sequence"/>
</dbReference>
<protein>
    <submittedName>
        <fullName evidence="2">NADH dehydrogenase subunit E</fullName>
    </submittedName>
</protein>
<dbReference type="OrthoDB" id="7658992at2"/>
<evidence type="ECO:0000313" key="3">
    <source>
        <dbReference type="Proteomes" id="UP000436522"/>
    </source>
</evidence>
<evidence type="ECO:0000256" key="1">
    <source>
        <dbReference type="SAM" id="SignalP"/>
    </source>
</evidence>